<dbReference type="InterPro" id="IPR013833">
    <property type="entry name" value="Cyt_c_oxidase_su3_a-hlx"/>
</dbReference>
<dbReference type="GO" id="GO:0004129">
    <property type="term" value="F:cytochrome-c oxidase activity"/>
    <property type="evidence" value="ECO:0007669"/>
    <property type="project" value="InterPro"/>
</dbReference>
<keyword evidence="7 9" id="KW-0472">Membrane</keyword>
<dbReference type="PROSITE" id="PS50253">
    <property type="entry name" value="COX3"/>
    <property type="match status" value="1"/>
</dbReference>
<evidence type="ECO:0000256" key="8">
    <source>
        <dbReference type="RuleBase" id="RU003375"/>
    </source>
</evidence>
<feature type="transmembrane region" description="Helical" evidence="9">
    <location>
        <begin position="126"/>
        <end position="147"/>
    </location>
</feature>
<feature type="domain" description="Heme-copper oxidase subunit III family profile" evidence="10">
    <location>
        <begin position="2"/>
        <end position="261"/>
    </location>
</feature>
<dbReference type="CDD" id="cd01665">
    <property type="entry name" value="Cyt_c_Oxidase_III"/>
    <property type="match status" value="1"/>
</dbReference>
<feature type="transmembrane region" description="Helical" evidence="9">
    <location>
        <begin position="79"/>
        <end position="102"/>
    </location>
</feature>
<accession>M1JF49</accession>
<feature type="transmembrane region" description="Helical" evidence="9">
    <location>
        <begin position="197"/>
        <end position="220"/>
    </location>
</feature>
<reference evidence="11" key="1">
    <citation type="submission" date="2012-12" db="EMBL/GenBank/DDBJ databases">
        <authorList>
            <person name="Lang B.F."/>
        </authorList>
    </citation>
    <scope>NUCLEOTIDE SEQUENCE</scope>
    <source>
        <strain evidence="11">ATCC 50519</strain>
    </source>
</reference>
<dbReference type="GO" id="GO:0006123">
    <property type="term" value="P:mitochondrial electron transport, cytochrome c to oxygen"/>
    <property type="evidence" value="ECO:0007669"/>
    <property type="project" value="UniProtKB-ARBA"/>
</dbReference>
<dbReference type="GO" id="GO:0045277">
    <property type="term" value="C:respiratory chain complex IV"/>
    <property type="evidence" value="ECO:0007669"/>
    <property type="project" value="UniProtKB-ARBA"/>
</dbReference>
<comment type="subcellular location">
    <subcellularLocation>
        <location evidence="1">Membrane</location>
        <topology evidence="1">Multi-pass membrane protein</topology>
    </subcellularLocation>
</comment>
<gene>
    <name evidence="11" type="primary">cox3</name>
</gene>
<evidence type="ECO:0000256" key="3">
    <source>
        <dbReference type="ARBA" id="ARBA00015944"/>
    </source>
</evidence>
<sequence>MGRHSFHIVDESPWPFTAAIGTLGLTSGFVMYFQKTQLGIETMTLGLILVLLTMYYWWKDVIRESTYLGKHSLVVQQGLKYGAILFIVSEVFLFFSIFWGFFHSSLAPTIELGSQWPPVGIKVLDAWSVPLLNTAILLTSGATATWAHHSLLCKNRKDTINGLVWTIGLGIIFTGLQGMEYWEAPFTITDSVYGTTFFVATGLHGIHVIIGTLFILACLVRYIKHEIWDRHHFGLTFSLYYWHMVDVVWLFLFFVIYAWGS</sequence>
<dbReference type="InterPro" id="IPR024791">
    <property type="entry name" value="Cyt_c/ubiquinol_Oxase_su3"/>
</dbReference>
<dbReference type="GO" id="GO:0005739">
    <property type="term" value="C:mitochondrion"/>
    <property type="evidence" value="ECO:0007669"/>
    <property type="project" value="TreeGrafter"/>
</dbReference>
<proteinExistence type="inferred from homology"/>
<dbReference type="InterPro" id="IPR000298">
    <property type="entry name" value="Cyt_c_oxidase-like_su3"/>
</dbReference>
<keyword evidence="4 8" id="KW-0812">Transmembrane</keyword>
<feature type="transmembrane region" description="Helical" evidence="9">
    <location>
        <begin position="159"/>
        <end position="177"/>
    </location>
</feature>
<keyword evidence="5" id="KW-1278">Translocase</keyword>
<evidence type="ECO:0000256" key="6">
    <source>
        <dbReference type="ARBA" id="ARBA00022989"/>
    </source>
</evidence>
<dbReference type="InterPro" id="IPR033945">
    <property type="entry name" value="Cyt_c_oxase_su3_dom"/>
</dbReference>
<comment type="function">
    <text evidence="8">Component of the cytochrome c oxidase, the last enzyme in the mitochondrial electron transport chain which drives oxidative phosphorylation. The respiratory chain contains 3 multisubunit complexes succinate dehydrogenase (complex II, CII), ubiquinol-cytochrome c oxidoreductase (cytochrome b-c1 complex, complex III, CIII) and cytochrome c oxidase (complex IV, CIV), that cooperate to transfer electrons derived from NADH and succinate to molecular oxygen, creating an electrochemical gradient over the inner membrane that drives transmembrane transport and the ATP synthase. Cytochrome c oxidase is the component of the respiratory chain that catalyzes the reduction of oxygen to water. Electrons originating from reduced cytochrome c in the intermembrane space (IMS) are transferred via the dinuclear copper A center (CU(A)) of subunit 2 and heme A of subunit 1 to the active site in subunit 1, a binuclear center (BNC) formed by heme A3 and copper B (CU(B)). The BNC reduces molecular oxygen to 2 water molecules using 4 electrons from cytochrome c in the IMS and 4 protons from the mitochondrial matrix.</text>
</comment>
<protein>
    <recommendedName>
        <fullName evidence="3 8">Cytochrome c oxidase subunit 3</fullName>
    </recommendedName>
</protein>
<evidence type="ECO:0000256" key="5">
    <source>
        <dbReference type="ARBA" id="ARBA00022967"/>
    </source>
</evidence>
<evidence type="ECO:0000256" key="9">
    <source>
        <dbReference type="SAM" id="Phobius"/>
    </source>
</evidence>
<evidence type="ECO:0000256" key="7">
    <source>
        <dbReference type="ARBA" id="ARBA00023136"/>
    </source>
</evidence>
<geneLocation type="mitochondrion" evidence="11"/>
<evidence type="ECO:0000259" key="10">
    <source>
        <dbReference type="PROSITE" id="PS50253"/>
    </source>
</evidence>
<evidence type="ECO:0000313" key="11">
    <source>
        <dbReference type="EMBL" id="AGE93688.1"/>
    </source>
</evidence>
<dbReference type="PANTHER" id="PTHR11403:SF7">
    <property type="entry name" value="CYTOCHROME C OXIDASE SUBUNIT 3"/>
    <property type="match status" value="1"/>
</dbReference>
<dbReference type="GO" id="GO:0031967">
    <property type="term" value="C:organelle envelope"/>
    <property type="evidence" value="ECO:0007669"/>
    <property type="project" value="UniProtKB-ARBA"/>
</dbReference>
<dbReference type="SUPFAM" id="SSF81452">
    <property type="entry name" value="Cytochrome c oxidase subunit III-like"/>
    <property type="match status" value="1"/>
</dbReference>
<dbReference type="Gene3D" id="1.20.120.80">
    <property type="entry name" value="Cytochrome c oxidase, subunit III, four-helix bundle"/>
    <property type="match status" value="1"/>
</dbReference>
<dbReference type="EMBL" id="KC573040">
    <property type="protein sequence ID" value="AGE93688.1"/>
    <property type="molecule type" value="Genomic_DNA"/>
</dbReference>
<keyword evidence="11" id="KW-0560">Oxidoreductase</keyword>
<dbReference type="PANTHER" id="PTHR11403">
    <property type="entry name" value="CYTOCHROME C OXIDASE SUBUNIT III"/>
    <property type="match status" value="1"/>
</dbReference>
<dbReference type="GO" id="GO:0016491">
    <property type="term" value="F:oxidoreductase activity"/>
    <property type="evidence" value="ECO:0007669"/>
    <property type="project" value="UniProtKB-KW"/>
</dbReference>
<dbReference type="RefSeq" id="YP_007476187.1">
    <property type="nucleotide sequence ID" value="NC_020370.1"/>
</dbReference>
<organism evidence="11">
    <name type="scientific">Ministeria vibrans</name>
    <name type="common">Bacterivorous amoeba</name>
    <dbReference type="NCBI Taxonomy" id="134558"/>
    <lineage>
        <taxon>Eukaryota</taxon>
        <taxon>Filasterea</taxon>
        <taxon>Ministeria</taxon>
    </lineage>
</organism>
<keyword evidence="6 9" id="KW-1133">Transmembrane helix</keyword>
<dbReference type="Pfam" id="PF00510">
    <property type="entry name" value="COX3"/>
    <property type="match status" value="1"/>
</dbReference>
<dbReference type="GeneID" id="14659593"/>
<comment type="similarity">
    <text evidence="2 8">Belongs to the cytochrome c oxidase subunit 3 family.</text>
</comment>
<dbReference type="AlphaFoldDB" id="M1JF49"/>
<dbReference type="Gene3D" id="1.10.287.70">
    <property type="match status" value="1"/>
</dbReference>
<name>M1JF49_MINVI</name>
<evidence type="ECO:0000256" key="2">
    <source>
        <dbReference type="ARBA" id="ARBA00010581"/>
    </source>
</evidence>
<dbReference type="FunFam" id="1.10.287.70:FF:000082">
    <property type="entry name" value="Cytochrome c oxidase subunit 3"/>
    <property type="match status" value="1"/>
</dbReference>
<dbReference type="GO" id="GO:0031090">
    <property type="term" value="C:organelle membrane"/>
    <property type="evidence" value="ECO:0007669"/>
    <property type="project" value="UniProtKB-ARBA"/>
</dbReference>
<keyword evidence="8 11" id="KW-0496">Mitochondrion</keyword>
<evidence type="ECO:0000256" key="4">
    <source>
        <dbReference type="ARBA" id="ARBA00022692"/>
    </source>
</evidence>
<feature type="transmembrane region" description="Helical" evidence="9">
    <location>
        <begin position="240"/>
        <end position="260"/>
    </location>
</feature>
<evidence type="ECO:0000256" key="1">
    <source>
        <dbReference type="ARBA" id="ARBA00004141"/>
    </source>
</evidence>
<feature type="transmembrane region" description="Helical" evidence="9">
    <location>
        <begin position="12"/>
        <end position="32"/>
    </location>
</feature>
<dbReference type="FunFam" id="1.20.120.80:FF:000002">
    <property type="entry name" value="Cytochrome c oxidase subunit 3"/>
    <property type="match status" value="1"/>
</dbReference>
<feature type="transmembrane region" description="Helical" evidence="9">
    <location>
        <begin position="38"/>
        <end position="58"/>
    </location>
</feature>
<dbReference type="InterPro" id="IPR035973">
    <property type="entry name" value="Cyt_c_oxidase_su3-like_sf"/>
</dbReference>